<evidence type="ECO:0000256" key="8">
    <source>
        <dbReference type="ARBA" id="ARBA00022989"/>
    </source>
</evidence>
<dbReference type="PANTHER" id="PTHR42837">
    <property type="entry name" value="REGULATOR OF SIGMA-E PROTEASE RSEP"/>
    <property type="match status" value="1"/>
</dbReference>
<evidence type="ECO:0000259" key="12">
    <source>
        <dbReference type="SMART" id="SM00228"/>
    </source>
</evidence>
<dbReference type="EMBL" id="MHCH01000013">
    <property type="protein sequence ID" value="OGY17941.1"/>
    <property type="molecule type" value="Genomic_DNA"/>
</dbReference>
<evidence type="ECO:0000256" key="9">
    <source>
        <dbReference type="ARBA" id="ARBA00023049"/>
    </source>
</evidence>
<keyword evidence="4" id="KW-0645">Protease</keyword>
<keyword evidence="10 11" id="KW-0472">Membrane</keyword>
<evidence type="ECO:0000256" key="1">
    <source>
        <dbReference type="ARBA" id="ARBA00001947"/>
    </source>
</evidence>
<dbReference type="InterPro" id="IPR041489">
    <property type="entry name" value="PDZ_6"/>
</dbReference>
<dbReference type="InterPro" id="IPR004387">
    <property type="entry name" value="Pept_M50_Zn"/>
</dbReference>
<dbReference type="GO" id="GO:0016020">
    <property type="term" value="C:membrane"/>
    <property type="evidence" value="ECO:0007669"/>
    <property type="project" value="UniProtKB-SubCell"/>
</dbReference>
<evidence type="ECO:0000256" key="11">
    <source>
        <dbReference type="SAM" id="Phobius"/>
    </source>
</evidence>
<feature type="transmembrane region" description="Helical" evidence="11">
    <location>
        <begin position="332"/>
        <end position="350"/>
    </location>
</feature>
<dbReference type="Gene3D" id="2.30.42.10">
    <property type="match status" value="1"/>
</dbReference>
<evidence type="ECO:0000256" key="3">
    <source>
        <dbReference type="ARBA" id="ARBA00007931"/>
    </source>
</evidence>
<dbReference type="Proteomes" id="UP000177324">
    <property type="component" value="Unassembled WGS sequence"/>
</dbReference>
<keyword evidence="5 11" id="KW-0812">Transmembrane</keyword>
<feature type="domain" description="PDZ" evidence="12">
    <location>
        <begin position="117"/>
        <end position="184"/>
    </location>
</feature>
<comment type="cofactor">
    <cofactor evidence="1">
        <name>Zn(2+)</name>
        <dbReference type="ChEBI" id="CHEBI:29105"/>
    </cofactor>
</comment>
<organism evidence="13 14">
    <name type="scientific">Candidatus Chisholmbacteria bacterium RIFCSPHIGHO2_01_FULL_48_12</name>
    <dbReference type="NCBI Taxonomy" id="1797589"/>
    <lineage>
        <taxon>Bacteria</taxon>
        <taxon>Candidatus Chisholmiibacteriota</taxon>
    </lineage>
</organism>
<gene>
    <name evidence="13" type="ORF">A2784_00450</name>
</gene>
<evidence type="ECO:0000256" key="5">
    <source>
        <dbReference type="ARBA" id="ARBA00022692"/>
    </source>
</evidence>
<comment type="subcellular location">
    <subcellularLocation>
        <location evidence="2">Membrane</location>
        <topology evidence="2">Multi-pass membrane protein</topology>
    </subcellularLocation>
</comment>
<dbReference type="Pfam" id="PF02163">
    <property type="entry name" value="Peptidase_M50"/>
    <property type="match status" value="1"/>
</dbReference>
<evidence type="ECO:0000256" key="2">
    <source>
        <dbReference type="ARBA" id="ARBA00004141"/>
    </source>
</evidence>
<dbReference type="SUPFAM" id="SSF50156">
    <property type="entry name" value="PDZ domain-like"/>
    <property type="match status" value="1"/>
</dbReference>
<evidence type="ECO:0000256" key="7">
    <source>
        <dbReference type="ARBA" id="ARBA00022833"/>
    </source>
</evidence>
<dbReference type="CDD" id="cd06163">
    <property type="entry name" value="S2P-M50_PDZ_RseP-like"/>
    <property type="match status" value="1"/>
</dbReference>
<reference evidence="13 14" key="1">
    <citation type="journal article" date="2016" name="Nat. Commun.">
        <title>Thousands of microbial genomes shed light on interconnected biogeochemical processes in an aquifer system.</title>
        <authorList>
            <person name="Anantharaman K."/>
            <person name="Brown C.T."/>
            <person name="Hug L.A."/>
            <person name="Sharon I."/>
            <person name="Castelle C.J."/>
            <person name="Probst A.J."/>
            <person name="Thomas B.C."/>
            <person name="Singh A."/>
            <person name="Wilkins M.J."/>
            <person name="Karaoz U."/>
            <person name="Brodie E.L."/>
            <person name="Williams K.H."/>
            <person name="Hubbard S.S."/>
            <person name="Banfield J.F."/>
        </authorList>
    </citation>
    <scope>NUCLEOTIDE SEQUENCE [LARGE SCALE GENOMIC DNA]</scope>
</reference>
<keyword evidence="8 11" id="KW-1133">Transmembrane helix</keyword>
<dbReference type="STRING" id="1797589.A2784_00450"/>
<feature type="transmembrane region" description="Helical" evidence="11">
    <location>
        <begin position="276"/>
        <end position="302"/>
    </location>
</feature>
<dbReference type="GO" id="GO:0006508">
    <property type="term" value="P:proteolysis"/>
    <property type="evidence" value="ECO:0007669"/>
    <property type="project" value="UniProtKB-KW"/>
</dbReference>
<accession>A0A1G1VRB6</accession>
<proteinExistence type="inferred from homology"/>
<dbReference type="InterPro" id="IPR008915">
    <property type="entry name" value="Peptidase_M50"/>
</dbReference>
<dbReference type="InterPro" id="IPR001478">
    <property type="entry name" value="PDZ"/>
</dbReference>
<keyword evidence="7" id="KW-0862">Zinc</keyword>
<dbReference type="AlphaFoldDB" id="A0A1G1VRB6"/>
<dbReference type="PANTHER" id="PTHR42837:SF2">
    <property type="entry name" value="MEMBRANE METALLOPROTEASE ARASP2, CHLOROPLASTIC-RELATED"/>
    <property type="match status" value="1"/>
</dbReference>
<name>A0A1G1VRB6_9BACT</name>
<keyword evidence="9" id="KW-0482">Metalloprotease</keyword>
<evidence type="ECO:0000256" key="10">
    <source>
        <dbReference type="ARBA" id="ARBA00023136"/>
    </source>
</evidence>
<evidence type="ECO:0000256" key="6">
    <source>
        <dbReference type="ARBA" id="ARBA00022801"/>
    </source>
</evidence>
<comment type="similarity">
    <text evidence="3">Belongs to the peptidase M50B family.</text>
</comment>
<evidence type="ECO:0000313" key="14">
    <source>
        <dbReference type="Proteomes" id="UP000177324"/>
    </source>
</evidence>
<dbReference type="InterPro" id="IPR036034">
    <property type="entry name" value="PDZ_sf"/>
</dbReference>
<feature type="transmembrane region" description="Helical" evidence="11">
    <location>
        <begin position="94"/>
        <end position="116"/>
    </location>
</feature>
<evidence type="ECO:0000313" key="13">
    <source>
        <dbReference type="EMBL" id="OGY17941.1"/>
    </source>
</evidence>
<sequence>MTLLIFLLILSVLVLVHELGHFLMAKRAGILVEEFGFGLPPRIWGKKIGETIYSVNWLPIGGFVKLFGEDAEPVISSQLSVNRAFFNQKKRVRLAVLIAGVVMNFGLGVVLFSVIYSRLGIPTKTETVRVMEVLADSPAAQAGIKSGEVVVAVGREPIKSTERFIEVIEESRGKSVEITLGDGTVGKYGRIVTVVPREKPPEGEGALGVAISSIQMKQFPWWQMPIRGAVVGMREAGAWGVTIGSGLVHMVSRWVAEGRVPTDVAGPVGIFQLTGGIAQAGLLAVLQFMGVLSINLAVLNLLPLPALDGGRLAFLAVEAVTRRRIKPGVEKLVHAAGMAVLLGLMAVVTVNDVVRLTGAGSFVGLVQRAWPF</sequence>
<dbReference type="SMART" id="SM00228">
    <property type="entry name" value="PDZ"/>
    <property type="match status" value="1"/>
</dbReference>
<keyword evidence="6" id="KW-0378">Hydrolase</keyword>
<dbReference type="GO" id="GO:0004222">
    <property type="term" value="F:metalloendopeptidase activity"/>
    <property type="evidence" value="ECO:0007669"/>
    <property type="project" value="InterPro"/>
</dbReference>
<evidence type="ECO:0000256" key="4">
    <source>
        <dbReference type="ARBA" id="ARBA00022670"/>
    </source>
</evidence>
<dbReference type="Pfam" id="PF17820">
    <property type="entry name" value="PDZ_6"/>
    <property type="match status" value="1"/>
</dbReference>
<comment type="caution">
    <text evidence="13">The sequence shown here is derived from an EMBL/GenBank/DDBJ whole genome shotgun (WGS) entry which is preliminary data.</text>
</comment>
<protein>
    <recommendedName>
        <fullName evidence="12">PDZ domain-containing protein</fullName>
    </recommendedName>
</protein>